<feature type="domain" description="HTH araC/xylS-type" evidence="12">
    <location>
        <begin position="428"/>
        <end position="526"/>
    </location>
</feature>
<dbReference type="InterPro" id="IPR011006">
    <property type="entry name" value="CheY-like_superfamily"/>
</dbReference>
<dbReference type="GO" id="GO:0005737">
    <property type="term" value="C:cytoplasm"/>
    <property type="evidence" value="ECO:0007669"/>
    <property type="project" value="UniProtKB-SubCell"/>
</dbReference>
<keyword evidence="14" id="KW-0418">Kinase</keyword>
<protein>
    <recommendedName>
        <fullName evidence="2">Stage 0 sporulation protein A homolog</fullName>
    </recommendedName>
</protein>
<evidence type="ECO:0000313" key="15">
    <source>
        <dbReference type="Proteomes" id="UP000095651"/>
    </source>
</evidence>
<evidence type="ECO:0000256" key="6">
    <source>
        <dbReference type="ARBA" id="ARBA00023015"/>
    </source>
</evidence>
<dbReference type="InterPro" id="IPR001789">
    <property type="entry name" value="Sig_transdc_resp-reg_receiver"/>
</dbReference>
<proteinExistence type="predicted"/>
<dbReference type="PROSITE" id="PS01124">
    <property type="entry name" value="HTH_ARAC_FAMILY_2"/>
    <property type="match status" value="1"/>
</dbReference>
<dbReference type="PROSITE" id="PS00041">
    <property type="entry name" value="HTH_ARAC_FAMILY_1"/>
    <property type="match status" value="1"/>
</dbReference>
<dbReference type="PRINTS" id="PR00032">
    <property type="entry name" value="HTHARAC"/>
</dbReference>
<evidence type="ECO:0000256" key="7">
    <source>
        <dbReference type="ARBA" id="ARBA00023125"/>
    </source>
</evidence>
<evidence type="ECO:0000313" key="14">
    <source>
        <dbReference type="EMBL" id="CUP45525.1"/>
    </source>
</evidence>
<dbReference type="AlphaFoldDB" id="A0A174NHV5"/>
<keyword evidence="5" id="KW-0902">Two-component regulatory system</keyword>
<dbReference type="GO" id="GO:0000160">
    <property type="term" value="P:phosphorelay signal transduction system"/>
    <property type="evidence" value="ECO:0007669"/>
    <property type="project" value="UniProtKB-KW"/>
</dbReference>
<feature type="modified residue" description="4-aspartylphosphate" evidence="10">
    <location>
        <position position="55"/>
    </location>
</feature>
<sequence length="535" mass="60926">MIKLLIADDEPLVQIGIKSMLDWERLGIEICGIAANGEHALELIEETSPQIVITDIRMPVMNGLELIKLCSQKYGRLPLFIVLTSYEEFGLVKEAIHYEVVEYLVKLELSADSLKAAVDKAVKRLEDIRKAEDPQAVLLNQSMSEKFFMRLLYNLFDSREQFELQARDLKFPFQDFSYQAACCEICESNRFPLTRVQLAQLYSGCLQMIRDVLTRYSKCHLVSLDQKHFAVIFCLPSDDESGDLTARALGDASSIVHTYFNVNLRIGAGTAVSTPFAVSESYQEAREAARKASDNQPVISFSSSSANSLQSSFNLSIFKRDMIRSFEEFDTDVLSRTLSSIIELFASHPNRYLQAIDGACNIMYLAMSLLPEGEVNLSEIFEGWNGSYRSIYRCSSVEQITVWMETLRDGLCEILKTRKKTYKDHIVTNVKHYINDHIEERLTLNEVSDVFGISHNYLSVLFKKNCGIGFSEYITQMKVTRSKAMLLEENLKIYEVADRLGFETSCYFSKVFKKVEGVSPREFLQEKTLAPEPEL</sequence>
<dbReference type="GO" id="GO:0043565">
    <property type="term" value="F:sequence-specific DNA binding"/>
    <property type="evidence" value="ECO:0007669"/>
    <property type="project" value="InterPro"/>
</dbReference>
<dbReference type="Pfam" id="PF12833">
    <property type="entry name" value="HTH_18"/>
    <property type="match status" value="1"/>
</dbReference>
<dbReference type="InterPro" id="IPR051552">
    <property type="entry name" value="HptR"/>
</dbReference>
<evidence type="ECO:0000256" key="11">
    <source>
        <dbReference type="SAM" id="Coils"/>
    </source>
</evidence>
<dbReference type="GO" id="GO:0016301">
    <property type="term" value="F:kinase activity"/>
    <property type="evidence" value="ECO:0007669"/>
    <property type="project" value="UniProtKB-KW"/>
</dbReference>
<dbReference type="Gene3D" id="1.10.10.60">
    <property type="entry name" value="Homeodomain-like"/>
    <property type="match status" value="2"/>
</dbReference>
<evidence type="ECO:0000256" key="3">
    <source>
        <dbReference type="ARBA" id="ARBA00022490"/>
    </source>
</evidence>
<dbReference type="InterPro" id="IPR018060">
    <property type="entry name" value="HTH_AraC"/>
</dbReference>
<dbReference type="Gene3D" id="3.40.50.2300">
    <property type="match status" value="1"/>
</dbReference>
<keyword evidence="3" id="KW-0963">Cytoplasm</keyword>
<dbReference type="SUPFAM" id="SSF52172">
    <property type="entry name" value="CheY-like"/>
    <property type="match status" value="1"/>
</dbReference>
<gene>
    <name evidence="14" type="primary">btr_17</name>
    <name evidence="14" type="ORF">ERS852407_05990</name>
</gene>
<feature type="coiled-coil region" evidence="11">
    <location>
        <begin position="104"/>
        <end position="131"/>
    </location>
</feature>
<comment type="function">
    <text evidence="9">May play the central regulatory role in sporulation. It may be an element of the effector pathway responsible for the activation of sporulation genes in response to nutritional stress. Spo0A may act in concert with spo0H (a sigma factor) to control the expression of some genes that are critical to the sporulation process.</text>
</comment>
<dbReference type="PROSITE" id="PS50110">
    <property type="entry name" value="RESPONSE_REGULATORY"/>
    <property type="match status" value="1"/>
</dbReference>
<evidence type="ECO:0000256" key="9">
    <source>
        <dbReference type="ARBA" id="ARBA00024867"/>
    </source>
</evidence>
<dbReference type="RefSeq" id="WP_055660789.1">
    <property type="nucleotide sequence ID" value="NZ_CABIXC010000033.1"/>
</dbReference>
<keyword evidence="4 10" id="KW-0597">Phosphoprotein</keyword>
<name>A0A174NHV5_9FIRM</name>
<evidence type="ECO:0000256" key="4">
    <source>
        <dbReference type="ARBA" id="ARBA00022553"/>
    </source>
</evidence>
<evidence type="ECO:0000259" key="12">
    <source>
        <dbReference type="PROSITE" id="PS01124"/>
    </source>
</evidence>
<accession>A0A174NHV5</accession>
<evidence type="ECO:0000256" key="8">
    <source>
        <dbReference type="ARBA" id="ARBA00023163"/>
    </source>
</evidence>
<feature type="domain" description="Response regulatory" evidence="13">
    <location>
        <begin position="3"/>
        <end position="121"/>
    </location>
</feature>
<dbReference type="InterPro" id="IPR020449">
    <property type="entry name" value="Tscrpt_reg_AraC-type_HTH"/>
</dbReference>
<dbReference type="InterPro" id="IPR041522">
    <property type="entry name" value="CdaR_GGDEF"/>
</dbReference>
<keyword evidence="6" id="KW-0805">Transcription regulation</keyword>
<dbReference type="Pfam" id="PF17853">
    <property type="entry name" value="GGDEF_2"/>
    <property type="match status" value="1"/>
</dbReference>
<keyword evidence="8" id="KW-0804">Transcription</keyword>
<dbReference type="SUPFAM" id="SSF46689">
    <property type="entry name" value="Homeodomain-like"/>
    <property type="match status" value="2"/>
</dbReference>
<dbReference type="InterPro" id="IPR018062">
    <property type="entry name" value="HTH_AraC-typ_CS"/>
</dbReference>
<keyword evidence="7" id="KW-0238">DNA-binding</keyword>
<dbReference type="InterPro" id="IPR009057">
    <property type="entry name" value="Homeodomain-like_sf"/>
</dbReference>
<comment type="subcellular location">
    <subcellularLocation>
        <location evidence="1">Cytoplasm</location>
    </subcellularLocation>
</comment>
<dbReference type="Proteomes" id="UP000095651">
    <property type="component" value="Unassembled WGS sequence"/>
</dbReference>
<keyword evidence="14" id="KW-0808">Transferase</keyword>
<evidence type="ECO:0000256" key="5">
    <source>
        <dbReference type="ARBA" id="ARBA00023012"/>
    </source>
</evidence>
<dbReference type="GO" id="GO:0003700">
    <property type="term" value="F:DNA-binding transcription factor activity"/>
    <property type="evidence" value="ECO:0007669"/>
    <property type="project" value="InterPro"/>
</dbReference>
<dbReference type="Pfam" id="PF00072">
    <property type="entry name" value="Response_reg"/>
    <property type="match status" value="1"/>
</dbReference>
<evidence type="ECO:0000259" key="13">
    <source>
        <dbReference type="PROSITE" id="PS50110"/>
    </source>
</evidence>
<evidence type="ECO:0000256" key="10">
    <source>
        <dbReference type="PROSITE-ProRule" id="PRU00169"/>
    </source>
</evidence>
<dbReference type="SMART" id="SM00448">
    <property type="entry name" value="REC"/>
    <property type="match status" value="1"/>
</dbReference>
<keyword evidence="11" id="KW-0175">Coiled coil</keyword>
<dbReference type="EMBL" id="CYZE01000033">
    <property type="protein sequence ID" value="CUP45525.1"/>
    <property type="molecule type" value="Genomic_DNA"/>
</dbReference>
<organism evidence="14 15">
    <name type="scientific">Hungatella hathewayi</name>
    <dbReference type="NCBI Taxonomy" id="154046"/>
    <lineage>
        <taxon>Bacteria</taxon>
        <taxon>Bacillati</taxon>
        <taxon>Bacillota</taxon>
        <taxon>Clostridia</taxon>
        <taxon>Lachnospirales</taxon>
        <taxon>Lachnospiraceae</taxon>
        <taxon>Hungatella</taxon>
    </lineage>
</organism>
<dbReference type="SMART" id="SM00342">
    <property type="entry name" value="HTH_ARAC"/>
    <property type="match status" value="1"/>
</dbReference>
<evidence type="ECO:0000256" key="1">
    <source>
        <dbReference type="ARBA" id="ARBA00004496"/>
    </source>
</evidence>
<evidence type="ECO:0000256" key="2">
    <source>
        <dbReference type="ARBA" id="ARBA00018672"/>
    </source>
</evidence>
<dbReference type="PANTHER" id="PTHR42713">
    <property type="entry name" value="HISTIDINE KINASE-RELATED"/>
    <property type="match status" value="1"/>
</dbReference>
<reference evidence="14 15" key="1">
    <citation type="submission" date="2015-09" db="EMBL/GenBank/DDBJ databases">
        <authorList>
            <consortium name="Pathogen Informatics"/>
        </authorList>
    </citation>
    <scope>NUCLEOTIDE SEQUENCE [LARGE SCALE GENOMIC DNA]</scope>
    <source>
        <strain evidence="14 15">2789STDY5608850</strain>
    </source>
</reference>
<dbReference type="CDD" id="cd17536">
    <property type="entry name" value="REC_YesN-like"/>
    <property type="match status" value="1"/>
</dbReference>
<dbReference type="PANTHER" id="PTHR42713:SF3">
    <property type="entry name" value="TRANSCRIPTIONAL REGULATORY PROTEIN HPTR"/>
    <property type="match status" value="1"/>
</dbReference>